<protein>
    <submittedName>
        <fullName evidence="2">Alternative protein</fullName>
    </submittedName>
</protein>
<accession>A0A1I7WGY6</accession>
<reference evidence="2" key="1">
    <citation type="submission" date="2016-11" db="UniProtKB">
        <authorList>
            <consortium name="WormBaseParasite"/>
        </authorList>
    </citation>
    <scope>IDENTIFICATION</scope>
</reference>
<sequence>MMNTSASMSKHAGVLTKLLISGFINTTLERGCACRSGMLEVCR</sequence>
<dbReference type="AlphaFoldDB" id="A0A1I7WGY6"/>
<keyword evidence="1" id="KW-1185">Reference proteome</keyword>
<proteinExistence type="predicted"/>
<dbReference type="Proteomes" id="UP000095283">
    <property type="component" value="Unplaced"/>
</dbReference>
<evidence type="ECO:0000313" key="1">
    <source>
        <dbReference type="Proteomes" id="UP000095283"/>
    </source>
</evidence>
<name>A0A1I7WGY6_HETBA</name>
<dbReference type="WBParaSite" id="Hba_04258">
    <property type="protein sequence ID" value="Hba_04258"/>
    <property type="gene ID" value="Hba_04258"/>
</dbReference>
<evidence type="ECO:0000313" key="2">
    <source>
        <dbReference type="WBParaSite" id="Hba_04258"/>
    </source>
</evidence>
<organism evidence="1 2">
    <name type="scientific">Heterorhabditis bacteriophora</name>
    <name type="common">Entomopathogenic nematode worm</name>
    <dbReference type="NCBI Taxonomy" id="37862"/>
    <lineage>
        <taxon>Eukaryota</taxon>
        <taxon>Metazoa</taxon>
        <taxon>Ecdysozoa</taxon>
        <taxon>Nematoda</taxon>
        <taxon>Chromadorea</taxon>
        <taxon>Rhabditida</taxon>
        <taxon>Rhabditina</taxon>
        <taxon>Rhabditomorpha</taxon>
        <taxon>Strongyloidea</taxon>
        <taxon>Heterorhabditidae</taxon>
        <taxon>Heterorhabditis</taxon>
    </lineage>
</organism>